<dbReference type="PANTHER" id="PTHR47027">
    <property type="entry name" value="REVERSE TRANSCRIPTASE DOMAIN-CONTAINING PROTEIN"/>
    <property type="match status" value="1"/>
</dbReference>
<dbReference type="Proteomes" id="UP000281553">
    <property type="component" value="Unassembled WGS sequence"/>
</dbReference>
<protein>
    <submittedName>
        <fullName evidence="1">Uncharacterized protein</fullName>
    </submittedName>
</protein>
<dbReference type="OrthoDB" id="425014at2759"/>
<proteinExistence type="predicted"/>
<organism evidence="1 2">
    <name type="scientific">Dibothriocephalus latus</name>
    <name type="common">Fish tapeworm</name>
    <name type="synonym">Diphyllobothrium latum</name>
    <dbReference type="NCBI Taxonomy" id="60516"/>
    <lineage>
        <taxon>Eukaryota</taxon>
        <taxon>Metazoa</taxon>
        <taxon>Spiralia</taxon>
        <taxon>Lophotrochozoa</taxon>
        <taxon>Platyhelminthes</taxon>
        <taxon>Cestoda</taxon>
        <taxon>Eucestoda</taxon>
        <taxon>Diphyllobothriidea</taxon>
        <taxon>Diphyllobothriidae</taxon>
        <taxon>Dibothriocephalus</taxon>
    </lineage>
</organism>
<evidence type="ECO:0000313" key="1">
    <source>
        <dbReference type="EMBL" id="VDN30658.1"/>
    </source>
</evidence>
<name>A0A3P7N5Q9_DIBLA</name>
<dbReference type="AlphaFoldDB" id="A0A3P7N5Q9"/>
<dbReference type="EMBL" id="UYRU01079989">
    <property type="protein sequence ID" value="VDN30658.1"/>
    <property type="molecule type" value="Genomic_DNA"/>
</dbReference>
<keyword evidence="2" id="KW-1185">Reference proteome</keyword>
<accession>A0A3P7N5Q9</accession>
<sequence length="197" mass="23145">MNGDDALPSPEYLEHKLEELEFAIRREEATYKRGLGEVDSSKYLGARSLPDGQSKDDIISRIDAARRVFSSLWKYLWTRRDISISTKIGVYRASVRSVILYGCECWALRVEDEQKLEVFDHYCLRNVLQVKFTDFVSNETVRTRCDNIARILQAIQEKRLKWFENVLCRQPHELSVTALDLKPLPNWKRRSRSQFKT</sequence>
<gene>
    <name evidence="1" type="ORF">DILT_LOCUS15579</name>
</gene>
<evidence type="ECO:0000313" key="2">
    <source>
        <dbReference type="Proteomes" id="UP000281553"/>
    </source>
</evidence>
<dbReference type="PANTHER" id="PTHR47027:SF25">
    <property type="entry name" value="REVERSE TRANSCRIPTASE DOMAIN-CONTAINING PROTEIN"/>
    <property type="match status" value="1"/>
</dbReference>
<reference evidence="1 2" key="1">
    <citation type="submission" date="2018-11" db="EMBL/GenBank/DDBJ databases">
        <authorList>
            <consortium name="Pathogen Informatics"/>
        </authorList>
    </citation>
    <scope>NUCLEOTIDE SEQUENCE [LARGE SCALE GENOMIC DNA]</scope>
</reference>